<evidence type="ECO:0000256" key="2">
    <source>
        <dbReference type="ARBA" id="ARBA00022723"/>
    </source>
</evidence>
<dbReference type="PANTHER" id="PTHR30502:SF0">
    <property type="entry name" value="PHOSPHOENOLPYRUVATE CARBOXYLASE FAMILY PROTEIN"/>
    <property type="match status" value="1"/>
</dbReference>
<dbReference type="InterPro" id="IPR040442">
    <property type="entry name" value="Pyrv_kinase-like_dom_sf"/>
</dbReference>
<dbReference type="AlphaFoldDB" id="A0A382P2N0"/>
<evidence type="ECO:0000313" key="5">
    <source>
        <dbReference type="EMBL" id="SVC67037.1"/>
    </source>
</evidence>
<comment type="similarity">
    <text evidence="1">Belongs to the HpcH/HpaI aldolase family.</text>
</comment>
<proteinExistence type="inferred from homology"/>
<organism evidence="5">
    <name type="scientific">marine metagenome</name>
    <dbReference type="NCBI Taxonomy" id="408172"/>
    <lineage>
        <taxon>unclassified sequences</taxon>
        <taxon>metagenomes</taxon>
        <taxon>ecological metagenomes</taxon>
    </lineage>
</organism>
<gene>
    <name evidence="5" type="ORF">METZ01_LOCUS319891</name>
</gene>
<dbReference type="InterPro" id="IPR015813">
    <property type="entry name" value="Pyrv/PenolPyrv_kinase-like_dom"/>
</dbReference>
<dbReference type="Gene3D" id="3.20.20.60">
    <property type="entry name" value="Phosphoenolpyruvate-binding domains"/>
    <property type="match status" value="1"/>
</dbReference>
<dbReference type="GO" id="GO:0046872">
    <property type="term" value="F:metal ion binding"/>
    <property type="evidence" value="ECO:0007669"/>
    <property type="project" value="UniProtKB-KW"/>
</dbReference>
<evidence type="ECO:0000259" key="4">
    <source>
        <dbReference type="Pfam" id="PF03328"/>
    </source>
</evidence>
<protein>
    <recommendedName>
        <fullName evidence="4">HpcH/HpaI aldolase/citrate lyase domain-containing protein</fullName>
    </recommendedName>
</protein>
<evidence type="ECO:0000256" key="1">
    <source>
        <dbReference type="ARBA" id="ARBA00005568"/>
    </source>
</evidence>
<dbReference type="InterPro" id="IPR050251">
    <property type="entry name" value="HpcH-HpaI_aldolase"/>
</dbReference>
<keyword evidence="3" id="KW-0456">Lyase</keyword>
<dbReference type="GO" id="GO:0005737">
    <property type="term" value="C:cytoplasm"/>
    <property type="evidence" value="ECO:0007669"/>
    <property type="project" value="TreeGrafter"/>
</dbReference>
<dbReference type="EMBL" id="UINC01104122">
    <property type="protein sequence ID" value="SVC67037.1"/>
    <property type="molecule type" value="Genomic_DNA"/>
</dbReference>
<evidence type="ECO:0000256" key="3">
    <source>
        <dbReference type="ARBA" id="ARBA00023239"/>
    </source>
</evidence>
<dbReference type="Pfam" id="PF03328">
    <property type="entry name" value="HpcH_HpaI"/>
    <property type="match status" value="1"/>
</dbReference>
<dbReference type="PANTHER" id="PTHR30502">
    <property type="entry name" value="2-KETO-3-DEOXY-L-RHAMNONATE ALDOLASE"/>
    <property type="match status" value="1"/>
</dbReference>
<name>A0A382P2N0_9ZZZZ</name>
<accession>A0A382P2N0</accession>
<dbReference type="InterPro" id="IPR005000">
    <property type="entry name" value="Aldolase/citrate-lyase_domain"/>
</dbReference>
<dbReference type="SUPFAM" id="SSF51621">
    <property type="entry name" value="Phosphoenolpyruvate/pyruvate domain"/>
    <property type="match status" value="1"/>
</dbReference>
<keyword evidence="2" id="KW-0479">Metal-binding</keyword>
<reference evidence="5" key="1">
    <citation type="submission" date="2018-05" db="EMBL/GenBank/DDBJ databases">
        <authorList>
            <person name="Lanie J.A."/>
            <person name="Ng W.-L."/>
            <person name="Kazmierczak K.M."/>
            <person name="Andrzejewski T.M."/>
            <person name="Davidsen T.M."/>
            <person name="Wayne K.J."/>
            <person name="Tettelin H."/>
            <person name="Glass J.I."/>
            <person name="Rusch D."/>
            <person name="Podicherti R."/>
            <person name="Tsui H.-C.T."/>
            <person name="Winkler M.E."/>
        </authorList>
    </citation>
    <scope>NUCLEOTIDE SEQUENCE</scope>
</reference>
<feature type="domain" description="HpcH/HpaI aldolase/citrate lyase" evidence="4">
    <location>
        <begin position="53"/>
        <end position="210"/>
    </location>
</feature>
<dbReference type="GO" id="GO:0016832">
    <property type="term" value="F:aldehyde-lyase activity"/>
    <property type="evidence" value="ECO:0007669"/>
    <property type="project" value="TreeGrafter"/>
</dbReference>
<sequence length="292" mass="31143">MKPRKLITFLIVTSATVASIFVQPMEVGAQVRIFNTVKQKLSEGKQVIGGTVSTADPDIYCAVANSGFDFTWIEMQHSPLTYTDVARMIWACRDAPAIPFIRVPDATEGDIQKATDIGALGIIIPMVDNIEKVRNAITFAKYPPVGKRSQGGGQYRALWGNDYRQAANDNIMIVAMIESPAGVKIAEEIASVTGVDVVFAASSDLGSFTGRRQGDPSYEALVTEIKEATMGAGLALGGPLAWLTTREGYSFFQGPGATSLVRTGARVILDEADPCKNLPAGVAPVEGEDPCP</sequence>